<keyword evidence="5" id="KW-0539">Nucleus</keyword>
<dbReference type="InterPro" id="IPR045314">
    <property type="entry name" value="bZIP_plant_GBF1"/>
</dbReference>
<gene>
    <name evidence="8" type="ORF">ANE_LOCUS19847</name>
</gene>
<feature type="domain" description="BZIP" evidence="7">
    <location>
        <begin position="124"/>
        <end position="187"/>
    </location>
</feature>
<dbReference type="GO" id="GO:0003700">
    <property type="term" value="F:DNA-binding transcription factor activity"/>
    <property type="evidence" value="ECO:0007669"/>
    <property type="project" value="InterPro"/>
</dbReference>
<dbReference type="FunFam" id="1.20.5.170:FF:000020">
    <property type="entry name" value="BZIP transcription factor"/>
    <property type="match status" value="1"/>
</dbReference>
<organism evidence="8 9">
    <name type="scientific">Arabis nemorensis</name>
    <dbReference type="NCBI Taxonomy" id="586526"/>
    <lineage>
        <taxon>Eukaryota</taxon>
        <taxon>Viridiplantae</taxon>
        <taxon>Streptophyta</taxon>
        <taxon>Embryophyta</taxon>
        <taxon>Tracheophyta</taxon>
        <taxon>Spermatophyta</taxon>
        <taxon>Magnoliopsida</taxon>
        <taxon>eudicotyledons</taxon>
        <taxon>Gunneridae</taxon>
        <taxon>Pentapetalae</taxon>
        <taxon>rosids</taxon>
        <taxon>malvids</taxon>
        <taxon>Brassicales</taxon>
        <taxon>Brassicaceae</taxon>
        <taxon>Arabideae</taxon>
        <taxon>Arabis</taxon>
    </lineage>
</organism>
<dbReference type="OrthoDB" id="551672at2759"/>
<evidence type="ECO:0000256" key="6">
    <source>
        <dbReference type="SAM" id="MobiDB-lite"/>
    </source>
</evidence>
<dbReference type="InterPro" id="IPR004827">
    <property type="entry name" value="bZIP"/>
</dbReference>
<evidence type="ECO:0000313" key="9">
    <source>
        <dbReference type="Proteomes" id="UP000489600"/>
    </source>
</evidence>
<dbReference type="PROSITE" id="PS00036">
    <property type="entry name" value="BZIP_BASIC"/>
    <property type="match status" value="1"/>
</dbReference>
<dbReference type="Pfam" id="PF00170">
    <property type="entry name" value="bZIP_1"/>
    <property type="match status" value="1"/>
</dbReference>
<dbReference type="PANTHER" id="PTHR45764">
    <property type="entry name" value="BZIP TRANSCRIPTION FACTOR 44"/>
    <property type="match status" value="1"/>
</dbReference>
<keyword evidence="2" id="KW-0805">Transcription regulation</keyword>
<evidence type="ECO:0000313" key="8">
    <source>
        <dbReference type="EMBL" id="VVB09403.1"/>
    </source>
</evidence>
<reference evidence="8" key="1">
    <citation type="submission" date="2019-07" db="EMBL/GenBank/DDBJ databases">
        <authorList>
            <person name="Dittberner H."/>
        </authorList>
    </citation>
    <scope>NUCLEOTIDE SEQUENCE [LARGE SCALE GENOMIC DNA]</scope>
</reference>
<evidence type="ECO:0000259" key="7">
    <source>
        <dbReference type="PROSITE" id="PS50217"/>
    </source>
</evidence>
<proteinExistence type="predicted"/>
<name>A0A565C6W0_9BRAS</name>
<dbReference type="CDD" id="cd14702">
    <property type="entry name" value="bZIP_plant_GBF1"/>
    <property type="match status" value="1"/>
</dbReference>
<evidence type="ECO:0000256" key="5">
    <source>
        <dbReference type="ARBA" id="ARBA00023242"/>
    </source>
</evidence>
<dbReference type="GO" id="GO:0045893">
    <property type="term" value="P:positive regulation of DNA-templated transcription"/>
    <property type="evidence" value="ECO:0007669"/>
    <property type="project" value="TreeGrafter"/>
</dbReference>
<dbReference type="AlphaFoldDB" id="A0A565C6W0"/>
<comment type="caution">
    <text evidence="8">The sequence shown here is derived from an EMBL/GenBank/DDBJ whole genome shotgun (WGS) entry which is preliminary data.</text>
</comment>
<keyword evidence="3" id="KW-0238">DNA-binding</keyword>
<protein>
    <recommendedName>
        <fullName evidence="7">BZIP domain-containing protein</fullName>
    </recommendedName>
</protein>
<dbReference type="SUPFAM" id="SSF57959">
    <property type="entry name" value="Leucine zipper domain"/>
    <property type="match status" value="1"/>
</dbReference>
<dbReference type="EMBL" id="CABITT030000006">
    <property type="protein sequence ID" value="VVB09403.1"/>
    <property type="molecule type" value="Genomic_DNA"/>
</dbReference>
<dbReference type="GO" id="GO:0005634">
    <property type="term" value="C:nucleus"/>
    <property type="evidence" value="ECO:0007669"/>
    <property type="project" value="UniProtKB-SubCell"/>
</dbReference>
<evidence type="ECO:0000256" key="3">
    <source>
        <dbReference type="ARBA" id="ARBA00023125"/>
    </source>
</evidence>
<dbReference type="GO" id="GO:0000976">
    <property type="term" value="F:transcription cis-regulatory region binding"/>
    <property type="evidence" value="ECO:0007669"/>
    <property type="project" value="TreeGrafter"/>
</dbReference>
<evidence type="ECO:0000256" key="2">
    <source>
        <dbReference type="ARBA" id="ARBA00023015"/>
    </source>
</evidence>
<dbReference type="SMART" id="SM00338">
    <property type="entry name" value="BRLZ"/>
    <property type="match status" value="1"/>
</dbReference>
<accession>A0A565C6W0</accession>
<feature type="region of interest" description="Disordered" evidence="6">
    <location>
        <begin position="82"/>
        <end position="147"/>
    </location>
</feature>
<dbReference type="Proteomes" id="UP000489600">
    <property type="component" value="Unassembled WGS sequence"/>
</dbReference>
<keyword evidence="4" id="KW-0804">Transcription</keyword>
<evidence type="ECO:0000256" key="1">
    <source>
        <dbReference type="ARBA" id="ARBA00004123"/>
    </source>
</evidence>
<evidence type="ECO:0000256" key="4">
    <source>
        <dbReference type="ARBA" id="ARBA00023163"/>
    </source>
</evidence>
<dbReference type="GO" id="GO:0046982">
    <property type="term" value="F:protein heterodimerization activity"/>
    <property type="evidence" value="ECO:0007669"/>
    <property type="project" value="UniProtKB-ARBA"/>
</dbReference>
<comment type="subcellular location">
    <subcellularLocation>
        <location evidence="1">Nucleus</location>
    </subcellularLocation>
</comment>
<dbReference type="PROSITE" id="PS50217">
    <property type="entry name" value="BZIP"/>
    <property type="match status" value="1"/>
</dbReference>
<feature type="compositionally biased region" description="Basic and acidic residues" evidence="6">
    <location>
        <begin position="123"/>
        <end position="139"/>
    </location>
</feature>
<keyword evidence="9" id="KW-1185">Reference proteome</keyword>
<dbReference type="PANTHER" id="PTHR45764:SF79">
    <property type="entry name" value="BZIP TRANSCRIPTION FACTOR-LIKE PROTEIN"/>
    <property type="match status" value="1"/>
</dbReference>
<dbReference type="InterPro" id="IPR046347">
    <property type="entry name" value="bZIP_sf"/>
</dbReference>
<sequence length="231" mass="26619">MMMSVVPAFSFTEPVSVNQLPDFQTGFTPWDLDCSDLFSVIKSSLEPVIPSPCTGESETGSVRINTGFHDIKSGSDESCIISIKTSSGSDDSDCIHAGPSPQSDESDSDHNREKTNRPVSQVTDERKRKRMESNRESAKRSRMRKQRHIEDLRDEVNRLGLENRELGNRLRIVLYHIEQISTDNNRLLSEQEILRRRFLEMRQILILRHLQNQQQWGHNNPLLIIDHHQMI</sequence>
<dbReference type="Gene3D" id="1.20.5.170">
    <property type="match status" value="1"/>
</dbReference>